<dbReference type="PROSITE" id="PS00710">
    <property type="entry name" value="PGM_PMM"/>
    <property type="match status" value="1"/>
</dbReference>
<dbReference type="PANTHER" id="PTHR45745:SF1">
    <property type="entry name" value="PHOSPHOGLUCOMUTASE 2B-RELATED"/>
    <property type="match status" value="1"/>
</dbReference>
<reference evidence="20 21" key="1">
    <citation type="journal article" date="2016" name="Genome Announc.">
        <title>Complete Genome Sequences of Aerococcus christensenii CCUG 28831T, Aerococcus sanguinicola CCUG 43001T, Aerococcus urinae CCUG 36881T, Aerococcus urinaeequi CCUG 28094T, Aerococcus urinaehominis CCUG 42038 BT, and Aerococcus viridans CCUG 4311T.</title>
        <authorList>
            <person name="Carkaci D."/>
            <person name="Dargis R."/>
            <person name="Nielsen X.C."/>
            <person name="Skovgaard O."/>
            <person name="Fuursted K."/>
            <person name="Christensen J.J."/>
        </authorList>
    </citation>
    <scope>NUCLEOTIDE SEQUENCE [LARGE SCALE GENOMIC DNA]</scope>
    <source>
        <strain evidence="20 21">CCUG42038B</strain>
    </source>
</reference>
<evidence type="ECO:0000313" key="20">
    <source>
        <dbReference type="EMBL" id="AMB99435.1"/>
    </source>
</evidence>
<dbReference type="InterPro" id="IPR005844">
    <property type="entry name" value="A-D-PHexomutase_a/b/a-I"/>
</dbReference>
<dbReference type="GO" id="GO:0004614">
    <property type="term" value="F:phosphoglucomutase activity"/>
    <property type="evidence" value="ECO:0007669"/>
    <property type="project" value="UniProtKB-EC"/>
</dbReference>
<feature type="domain" description="Alpha-D-phosphohexomutase alpha/beta/alpha" evidence="18">
    <location>
        <begin position="210"/>
        <end position="313"/>
    </location>
</feature>
<evidence type="ECO:0000256" key="11">
    <source>
        <dbReference type="ARBA" id="ARBA00023235"/>
    </source>
</evidence>
<dbReference type="PANTHER" id="PTHR45745">
    <property type="entry name" value="PHOSPHOMANNOMUTASE 45A"/>
    <property type="match status" value="1"/>
</dbReference>
<dbReference type="Pfam" id="PF02880">
    <property type="entry name" value="PGM_PMM_III"/>
    <property type="match status" value="1"/>
</dbReference>
<reference evidence="21" key="2">
    <citation type="submission" date="2016-01" db="EMBL/GenBank/DDBJ databases">
        <title>Six Aerococcus type strain genome sequencing and assembly using PacBio and Illumina Hiseq.</title>
        <authorList>
            <person name="Carkaci D."/>
            <person name="Dargis R."/>
            <person name="Nielsen X.C."/>
            <person name="Skovgaard O."/>
            <person name="Fuursted K."/>
            <person name="Christensen J.J."/>
        </authorList>
    </citation>
    <scope>NUCLEOTIDE SEQUENCE [LARGE SCALE GENOMIC DNA]</scope>
    <source>
        <strain evidence="21">CCUG42038B</strain>
    </source>
</reference>
<dbReference type="InterPro" id="IPR005841">
    <property type="entry name" value="Alpha-D-phosphohexomutase_SF"/>
</dbReference>
<evidence type="ECO:0000256" key="8">
    <source>
        <dbReference type="ARBA" id="ARBA00022553"/>
    </source>
</evidence>
<evidence type="ECO:0000256" key="14">
    <source>
        <dbReference type="ARBA" id="ARBA00041467"/>
    </source>
</evidence>
<evidence type="ECO:0000256" key="4">
    <source>
        <dbReference type="ARBA" id="ARBA00005189"/>
    </source>
</evidence>
<dbReference type="EC" id="5.4.2.2" evidence="6"/>
<gene>
    <name evidence="20" type="ORF">AWM75_05250</name>
</gene>
<feature type="domain" description="Alpha-D-phosphohexomutase C-terminal" evidence="16">
    <location>
        <begin position="507"/>
        <end position="550"/>
    </location>
</feature>
<dbReference type="SUPFAM" id="SSF53738">
    <property type="entry name" value="Phosphoglucomutase, first 3 domains"/>
    <property type="match status" value="3"/>
</dbReference>
<feature type="domain" description="Alpha-D-phosphohexomutase alpha/beta/alpha" evidence="19">
    <location>
        <begin position="326"/>
        <end position="452"/>
    </location>
</feature>
<dbReference type="Pfam" id="PF02878">
    <property type="entry name" value="PGM_PMM_I"/>
    <property type="match status" value="1"/>
</dbReference>
<evidence type="ECO:0000259" key="16">
    <source>
        <dbReference type="Pfam" id="PF00408"/>
    </source>
</evidence>
<evidence type="ECO:0000256" key="3">
    <source>
        <dbReference type="ARBA" id="ARBA00005164"/>
    </source>
</evidence>
<dbReference type="OrthoDB" id="9806956at2"/>
<comment type="catalytic activity">
    <reaction evidence="1">
        <text>alpha-D-glucose 1-phosphate = alpha-D-glucose 6-phosphate</text>
        <dbReference type="Rhea" id="RHEA:23536"/>
        <dbReference type="ChEBI" id="CHEBI:58225"/>
        <dbReference type="ChEBI" id="CHEBI:58601"/>
        <dbReference type="EC" id="5.4.2.2"/>
    </reaction>
</comment>
<dbReference type="InterPro" id="IPR005843">
    <property type="entry name" value="A-D-PHexomutase_C"/>
</dbReference>
<keyword evidence="10 15" id="KW-0460">Magnesium</keyword>
<evidence type="ECO:0000259" key="17">
    <source>
        <dbReference type="Pfam" id="PF02878"/>
    </source>
</evidence>
<evidence type="ECO:0000259" key="19">
    <source>
        <dbReference type="Pfam" id="PF02880"/>
    </source>
</evidence>
<sequence>MAWQDTYQHWQEADHLDQDIRQDLEKLAEDEKALEDAFYQPLSFGTAGMRGVLGAGINRMNIYTVRQASEGLAQLIESYGDEAVAAGVAIAYDSRHMSPEFAMESARTLGQHGIKSYVFESLRSTPELSFTVRETGSFAGIMITASHNPPEYNGYKVYGADGGQMPPADADRLTEFVRNISDPLAIEVGDQEQLIAADIINIIGEEIDAKYLEALKTVTIDQAVIDKHKDIKIVYTPLHGTGQMMAERALAQAGFEEIIYVDEQKAPDPDFSTVKSPNPEEPGAFEVAEKYGDKYEADILIATDPDADRMGAAVRLPNGEYKVITGNQIGALMTHYILTAHKEAGSLPDNGVILKSIVSGEMAAKIAASFGVDTVNVLTGFKFIAEKIKQYEADGSQSFLFGFEESYGYLIKPFVRDKDAIQALVLLAEVAAYYKDQGQTVYDGLEALYQEYGYFQEKTISVSLPGQEGAAKIKEVMDGLRQEPLTELAGVAIEVTEDYASAKRFKQDGTEEDMAIDQANVLKYYLADGTWVAVRPSGTEPKIKFYIGTVGESLEDAQAKIDQYAEVLAKLMD</sequence>
<accession>A0A0X8FLD1</accession>
<dbReference type="InterPro" id="IPR005845">
    <property type="entry name" value="A-D-PHexomutase_a/b/a-II"/>
</dbReference>
<comment type="cofactor">
    <cofactor evidence="2">
        <name>Mg(2+)</name>
        <dbReference type="ChEBI" id="CHEBI:18420"/>
    </cofactor>
</comment>
<evidence type="ECO:0000259" key="18">
    <source>
        <dbReference type="Pfam" id="PF02879"/>
    </source>
</evidence>
<evidence type="ECO:0000256" key="9">
    <source>
        <dbReference type="ARBA" id="ARBA00022723"/>
    </source>
</evidence>
<dbReference type="InterPro" id="IPR036900">
    <property type="entry name" value="A-D-PHexomutase_C_sf"/>
</dbReference>
<dbReference type="KEGG" id="auh:AWM75_05250"/>
<dbReference type="GO" id="GO:0006166">
    <property type="term" value="P:purine ribonucleoside salvage"/>
    <property type="evidence" value="ECO:0007669"/>
    <property type="project" value="TreeGrafter"/>
</dbReference>
<protein>
    <recommendedName>
        <fullName evidence="12">Phosphoglucomutase</fullName>
        <ecNumber evidence="6">5.4.2.2</ecNumber>
    </recommendedName>
    <alternativeName>
        <fullName evidence="14">Alpha-phosphoglucomutase</fullName>
    </alternativeName>
    <alternativeName>
        <fullName evidence="13">Glucose phosphomutase</fullName>
    </alternativeName>
</protein>
<dbReference type="GO" id="GO:0000287">
    <property type="term" value="F:magnesium ion binding"/>
    <property type="evidence" value="ECO:0007669"/>
    <property type="project" value="InterPro"/>
</dbReference>
<keyword evidence="11" id="KW-0413">Isomerase</keyword>
<comment type="pathway">
    <text evidence="4">Lipid metabolism.</text>
</comment>
<dbReference type="Pfam" id="PF00408">
    <property type="entry name" value="PGM_PMM_IV"/>
    <property type="match status" value="1"/>
</dbReference>
<keyword evidence="8" id="KW-0597">Phosphoprotein</keyword>
<dbReference type="Gene3D" id="3.30.310.50">
    <property type="entry name" value="Alpha-D-phosphohexomutase, C-terminal domain"/>
    <property type="match status" value="1"/>
</dbReference>
<dbReference type="PRINTS" id="PR00509">
    <property type="entry name" value="PGMPMM"/>
</dbReference>
<evidence type="ECO:0000256" key="12">
    <source>
        <dbReference type="ARBA" id="ARBA00039995"/>
    </source>
</evidence>
<dbReference type="CDD" id="cd05799">
    <property type="entry name" value="PGM2"/>
    <property type="match status" value="1"/>
</dbReference>
<evidence type="ECO:0000256" key="2">
    <source>
        <dbReference type="ARBA" id="ARBA00001946"/>
    </source>
</evidence>
<evidence type="ECO:0000256" key="1">
    <source>
        <dbReference type="ARBA" id="ARBA00000443"/>
    </source>
</evidence>
<proteinExistence type="inferred from homology"/>
<keyword evidence="21" id="KW-1185">Reference proteome</keyword>
<keyword evidence="7" id="KW-0119">Carbohydrate metabolism</keyword>
<evidence type="ECO:0000256" key="13">
    <source>
        <dbReference type="ARBA" id="ARBA00041398"/>
    </source>
</evidence>
<dbReference type="InterPro" id="IPR005846">
    <property type="entry name" value="A-D-PHexomutase_a/b/a-III"/>
</dbReference>
<dbReference type="Proteomes" id="UP000062260">
    <property type="component" value="Chromosome"/>
</dbReference>
<dbReference type="GO" id="GO:0008973">
    <property type="term" value="F:phosphopentomutase activity"/>
    <property type="evidence" value="ECO:0007669"/>
    <property type="project" value="TreeGrafter"/>
</dbReference>
<evidence type="ECO:0000256" key="15">
    <source>
        <dbReference type="RuleBase" id="RU004326"/>
    </source>
</evidence>
<dbReference type="SUPFAM" id="SSF55957">
    <property type="entry name" value="Phosphoglucomutase, C-terminal domain"/>
    <property type="match status" value="1"/>
</dbReference>
<dbReference type="STRING" id="128944.AWM75_05250"/>
<dbReference type="RefSeq" id="WP_067979164.1">
    <property type="nucleotide sequence ID" value="NZ_CP014163.1"/>
</dbReference>
<comment type="pathway">
    <text evidence="3">Glycolipid metabolism; diglucosyl-diacylglycerol biosynthesis.</text>
</comment>
<keyword evidence="9 15" id="KW-0479">Metal-binding</keyword>
<dbReference type="AlphaFoldDB" id="A0A0X8FLD1"/>
<keyword evidence="7" id="KW-0313">Glucose metabolism</keyword>
<evidence type="ECO:0000256" key="10">
    <source>
        <dbReference type="ARBA" id="ARBA00022842"/>
    </source>
</evidence>
<dbReference type="Gene3D" id="3.40.120.10">
    <property type="entry name" value="Alpha-D-Glucose-1,6-Bisphosphate, subunit A, domain 3"/>
    <property type="match status" value="3"/>
</dbReference>
<evidence type="ECO:0000313" key="21">
    <source>
        <dbReference type="Proteomes" id="UP000062260"/>
    </source>
</evidence>
<comment type="similarity">
    <text evidence="5 15">Belongs to the phosphohexose mutase family.</text>
</comment>
<dbReference type="InterPro" id="IPR016066">
    <property type="entry name" value="A-D-PHexomutase_CS"/>
</dbReference>
<evidence type="ECO:0000256" key="5">
    <source>
        <dbReference type="ARBA" id="ARBA00010231"/>
    </source>
</evidence>
<feature type="domain" description="Alpha-D-phosphohexomutase alpha/beta/alpha" evidence="17">
    <location>
        <begin position="43"/>
        <end position="180"/>
    </location>
</feature>
<evidence type="ECO:0000256" key="7">
    <source>
        <dbReference type="ARBA" id="ARBA00022526"/>
    </source>
</evidence>
<dbReference type="Pfam" id="PF02879">
    <property type="entry name" value="PGM_PMM_II"/>
    <property type="match status" value="1"/>
</dbReference>
<dbReference type="EMBL" id="CP014163">
    <property type="protein sequence ID" value="AMB99435.1"/>
    <property type="molecule type" value="Genomic_DNA"/>
</dbReference>
<evidence type="ECO:0000256" key="6">
    <source>
        <dbReference type="ARBA" id="ARBA00012728"/>
    </source>
</evidence>
<name>A0A0X8FLD1_9LACT</name>
<organism evidence="20 21">
    <name type="scientific">Aerococcus urinaehominis</name>
    <dbReference type="NCBI Taxonomy" id="128944"/>
    <lineage>
        <taxon>Bacteria</taxon>
        <taxon>Bacillati</taxon>
        <taxon>Bacillota</taxon>
        <taxon>Bacilli</taxon>
        <taxon>Lactobacillales</taxon>
        <taxon>Aerococcaceae</taxon>
        <taxon>Aerococcus</taxon>
    </lineage>
</organism>
<dbReference type="GO" id="GO:0006006">
    <property type="term" value="P:glucose metabolic process"/>
    <property type="evidence" value="ECO:0007669"/>
    <property type="project" value="UniProtKB-KW"/>
</dbReference>
<dbReference type="InterPro" id="IPR016055">
    <property type="entry name" value="A-D-PHexomutase_a/b/a-I/II/III"/>
</dbReference>